<protein>
    <submittedName>
        <fullName evidence="1">Uncharacterized protein</fullName>
    </submittedName>
</protein>
<dbReference type="Gene3D" id="3.80.10.10">
    <property type="entry name" value="Ribonuclease Inhibitor"/>
    <property type="match status" value="1"/>
</dbReference>
<dbReference type="Proteomes" id="UP001218188">
    <property type="component" value="Unassembled WGS sequence"/>
</dbReference>
<evidence type="ECO:0000313" key="1">
    <source>
        <dbReference type="EMBL" id="KAJ7029655.1"/>
    </source>
</evidence>
<reference evidence="1" key="1">
    <citation type="submission" date="2023-03" db="EMBL/GenBank/DDBJ databases">
        <title>Massive genome expansion in bonnet fungi (Mycena s.s.) driven by repeated elements and novel gene families across ecological guilds.</title>
        <authorList>
            <consortium name="Lawrence Berkeley National Laboratory"/>
            <person name="Harder C.B."/>
            <person name="Miyauchi S."/>
            <person name="Viragh M."/>
            <person name="Kuo A."/>
            <person name="Thoen E."/>
            <person name="Andreopoulos B."/>
            <person name="Lu D."/>
            <person name="Skrede I."/>
            <person name="Drula E."/>
            <person name="Henrissat B."/>
            <person name="Morin E."/>
            <person name="Kohler A."/>
            <person name="Barry K."/>
            <person name="LaButti K."/>
            <person name="Morin E."/>
            <person name="Salamov A."/>
            <person name="Lipzen A."/>
            <person name="Mereny Z."/>
            <person name="Hegedus B."/>
            <person name="Baldrian P."/>
            <person name="Stursova M."/>
            <person name="Weitz H."/>
            <person name="Taylor A."/>
            <person name="Grigoriev I.V."/>
            <person name="Nagy L.G."/>
            <person name="Martin F."/>
            <person name="Kauserud H."/>
        </authorList>
    </citation>
    <scope>NUCLEOTIDE SEQUENCE</scope>
    <source>
        <strain evidence="1">CBHHK200</strain>
    </source>
</reference>
<dbReference type="EMBL" id="JARJCM010000099">
    <property type="protein sequence ID" value="KAJ7029655.1"/>
    <property type="molecule type" value="Genomic_DNA"/>
</dbReference>
<organism evidence="1 2">
    <name type="scientific">Mycena alexandri</name>
    <dbReference type="NCBI Taxonomy" id="1745969"/>
    <lineage>
        <taxon>Eukaryota</taxon>
        <taxon>Fungi</taxon>
        <taxon>Dikarya</taxon>
        <taxon>Basidiomycota</taxon>
        <taxon>Agaricomycotina</taxon>
        <taxon>Agaricomycetes</taxon>
        <taxon>Agaricomycetidae</taxon>
        <taxon>Agaricales</taxon>
        <taxon>Marasmiineae</taxon>
        <taxon>Mycenaceae</taxon>
        <taxon>Mycena</taxon>
    </lineage>
</organism>
<accession>A0AAD6SLH2</accession>
<sequence length="378" mass="41802">MPTGLKRPLPTLETLSVSLRGEAAEGANWFSAALSSCPLLTRLHWDGPSVSAPWSQLTYLSLHPSSPADFLHTLPQLINLVELHLSCPKSGDTSEIFEDSTPPLHPCVIPTVTTLGVYGHQRLITFITLPVLQHLVVAEFGPDNELNNPLDRSNCRLESIEIQNPSVNNRIHNSFDHPAVAPSLQRLTTTSQDLTYFLCFSDVWWQFGFPFELGLYPFRPREGAEGLALLRAVDLSFRLNGVNPGEPLEAIAAFIHSRLPSLTVLELDLGVLTPNQLESRWVPTPQGGFTVTRPTHLRVEYEAWLGSDEGREFRALCNAGSEEGKQLFAASWDIVNGTIPLCNDENRYSTKCNKAALTRGGFLEPRYGRNSTHTSPGE</sequence>
<name>A0AAD6SLH2_9AGAR</name>
<evidence type="ECO:0000313" key="2">
    <source>
        <dbReference type="Proteomes" id="UP001218188"/>
    </source>
</evidence>
<keyword evidence="2" id="KW-1185">Reference proteome</keyword>
<gene>
    <name evidence="1" type="ORF">C8F04DRAFT_1264735</name>
</gene>
<proteinExistence type="predicted"/>
<dbReference type="SUPFAM" id="SSF52047">
    <property type="entry name" value="RNI-like"/>
    <property type="match status" value="1"/>
</dbReference>
<dbReference type="AlphaFoldDB" id="A0AAD6SLH2"/>
<comment type="caution">
    <text evidence="1">The sequence shown here is derived from an EMBL/GenBank/DDBJ whole genome shotgun (WGS) entry which is preliminary data.</text>
</comment>
<dbReference type="InterPro" id="IPR032675">
    <property type="entry name" value="LRR_dom_sf"/>
</dbReference>